<keyword evidence="3" id="KW-1185">Reference proteome</keyword>
<dbReference type="Pfam" id="PF12183">
    <property type="entry name" value="NotI"/>
    <property type="match status" value="1"/>
</dbReference>
<name>A0A2H3NLF6_9BACT</name>
<accession>A0A2H3NLF6</accession>
<evidence type="ECO:0000313" key="2">
    <source>
        <dbReference type="EMBL" id="PEN06976.1"/>
    </source>
</evidence>
<sequence length="284" mass="33085">MNADNPLVEVFGYAIDDFSEEAVQHREEKLCPFNNKSQYCTKDKKSDPLGACNVHQRGNAVITCPQRFTEDWTIVRDSAAFFFENGSTYHVLREYQMRDADNEVVGNIDFVLVKVEDDSIVDFGTIEVQSVYISGNMRRPFEHYMDDPEQASRDWRSRVSERGGYYPTPDWRSSHKRLFRQINSKGTLLAELGKKQAVVIQQPFYDSMPDLTRVPIEDANMVWLIYDLVREDERHRLTKVDTIHTRVEHTLTDLQYFETPEDDSDIRAALQRKLARDDSPIFTL</sequence>
<protein>
    <recommendedName>
        <fullName evidence="1">Restriction endonuclease type II NotI domain-containing protein</fullName>
    </recommendedName>
</protein>
<dbReference type="EMBL" id="PDEP01000006">
    <property type="protein sequence ID" value="PEN06976.1"/>
    <property type="molecule type" value="Genomic_DNA"/>
</dbReference>
<dbReference type="AlphaFoldDB" id="A0A2H3NLF6"/>
<evidence type="ECO:0000313" key="3">
    <source>
        <dbReference type="Proteomes" id="UP000221024"/>
    </source>
</evidence>
<dbReference type="RefSeq" id="WP_098062004.1">
    <property type="nucleotide sequence ID" value="NZ_PDEP01000006.1"/>
</dbReference>
<reference evidence="2 3" key="1">
    <citation type="submission" date="2017-10" db="EMBL/GenBank/DDBJ databases">
        <title>Draft genome of Longimonas halophila.</title>
        <authorList>
            <person name="Goh K.M."/>
            <person name="Shamsir M.S."/>
            <person name="Lim S.W."/>
        </authorList>
    </citation>
    <scope>NUCLEOTIDE SEQUENCE [LARGE SCALE GENOMIC DNA]</scope>
    <source>
        <strain evidence="2 3">KCTC 42399</strain>
    </source>
</reference>
<dbReference type="OrthoDB" id="951760at2"/>
<gene>
    <name evidence="2" type="ORF">CRI93_07490</name>
</gene>
<evidence type="ECO:0000259" key="1">
    <source>
        <dbReference type="Pfam" id="PF12183"/>
    </source>
</evidence>
<dbReference type="Proteomes" id="UP000221024">
    <property type="component" value="Unassembled WGS sequence"/>
</dbReference>
<feature type="domain" description="Restriction endonuclease type II NotI" evidence="1">
    <location>
        <begin position="10"/>
        <end position="232"/>
    </location>
</feature>
<organism evidence="2 3">
    <name type="scientific">Longimonas halophila</name>
    <dbReference type="NCBI Taxonomy" id="1469170"/>
    <lineage>
        <taxon>Bacteria</taxon>
        <taxon>Pseudomonadati</taxon>
        <taxon>Rhodothermota</taxon>
        <taxon>Rhodothermia</taxon>
        <taxon>Rhodothermales</taxon>
        <taxon>Salisaetaceae</taxon>
        <taxon>Longimonas</taxon>
    </lineage>
</organism>
<comment type="caution">
    <text evidence="2">The sequence shown here is derived from an EMBL/GenBank/DDBJ whole genome shotgun (WGS) entry which is preliminary data.</text>
</comment>
<dbReference type="InterPro" id="IPR022009">
    <property type="entry name" value="Resctriction_endonuc_II_NotI"/>
</dbReference>
<proteinExistence type="predicted"/>